<keyword evidence="5 8" id="KW-0812">Transmembrane</keyword>
<name>A0AA48HYL8_9ALTE</name>
<evidence type="ECO:0000256" key="6">
    <source>
        <dbReference type="ARBA" id="ARBA00022989"/>
    </source>
</evidence>
<dbReference type="GO" id="GO:0005886">
    <property type="term" value="C:plasma membrane"/>
    <property type="evidence" value="ECO:0007669"/>
    <property type="project" value="UniProtKB-SubCell"/>
</dbReference>
<keyword evidence="4" id="KW-1003">Cell membrane</keyword>
<dbReference type="NCBIfam" id="TIGR00795">
    <property type="entry name" value="lctP"/>
    <property type="match status" value="1"/>
</dbReference>
<dbReference type="PANTHER" id="PTHR30003:SF0">
    <property type="entry name" value="GLYCOLATE PERMEASE GLCA-RELATED"/>
    <property type="match status" value="1"/>
</dbReference>
<evidence type="ECO:0000256" key="8">
    <source>
        <dbReference type="RuleBase" id="RU365092"/>
    </source>
</evidence>
<feature type="transmembrane region" description="Helical" evidence="8">
    <location>
        <begin position="142"/>
        <end position="160"/>
    </location>
</feature>
<dbReference type="InterPro" id="IPR003804">
    <property type="entry name" value="Lactate_perm"/>
</dbReference>
<feature type="transmembrane region" description="Helical" evidence="8">
    <location>
        <begin position="501"/>
        <end position="523"/>
    </location>
</feature>
<evidence type="ECO:0000256" key="2">
    <source>
        <dbReference type="ARBA" id="ARBA00010100"/>
    </source>
</evidence>
<keyword evidence="7 8" id="KW-0472">Membrane</keyword>
<keyword evidence="6 8" id="KW-1133">Transmembrane helix</keyword>
<feature type="transmembrane region" description="Helical" evidence="8">
    <location>
        <begin position="307"/>
        <end position="324"/>
    </location>
</feature>
<dbReference type="PANTHER" id="PTHR30003">
    <property type="entry name" value="L-LACTATE PERMEASE"/>
    <property type="match status" value="1"/>
</dbReference>
<sequence>MLELSLSFFPVLLLIYLMTKKQAVASHIALPVIAALTYVILWLAFSESLLLLNATVVHGLLKSLTPILIIGGAIFLFKTLEATGGLAVIKAELNQVSDKPVAQLMIIGWAFPFLIEGASGFGTPAAIAAPILVGLGYPPLKVAILALIMNSVPVSFGAVGTPTWFGFSALGLSHSEQLEIGFRSALVHGVVGLLIPLLALKQLLSWQSIRRNLVFIQLSLVSTLLPYVIIARFNFEFPALVAGAIGLLCTVSLAKHQIGMANDENLDPSAYSVSDDSTAANHDSAEQQAKYLIPAATKIRLYNLTRAAFPIWGTLLFLVISRIPDLGLKALLTSTAPLVALPVGYLGDFAVSQSLVLNLNNIFGTAESWQHNTLYIPSILPFIFISLLALLWQDKNLKGFASVLSFTCTRMKRPTLALFGALIFVGLMMTGGANSPVSLMGQSLAQISGDSWTLFAPFLGALGSFFSGSATISNLTFGAIQQSIALESSLDQYSILALQSVGGALGNMVCINNIVAVCSVLGLNNSEGSILRKTALPMFIYALLAGLLGLLIL</sequence>
<dbReference type="AlphaFoldDB" id="A0AA48HYL8"/>
<comment type="subcellular location">
    <subcellularLocation>
        <location evidence="8">Cell inner membrane</location>
        <topology evidence="8">Multi-pass membrane protein</topology>
    </subcellularLocation>
    <subcellularLocation>
        <location evidence="1">Cell membrane</location>
        <topology evidence="1">Multi-pass membrane protein</topology>
    </subcellularLocation>
</comment>
<feature type="transmembrane region" description="Helical" evidence="8">
    <location>
        <begin position="454"/>
        <end position="480"/>
    </location>
</feature>
<keyword evidence="3 8" id="KW-0813">Transport</keyword>
<dbReference type="GO" id="GO:0015129">
    <property type="term" value="F:lactate transmembrane transporter activity"/>
    <property type="evidence" value="ECO:0007669"/>
    <property type="project" value="UniProtKB-UniRule"/>
</dbReference>
<keyword evidence="8" id="KW-0997">Cell inner membrane</keyword>
<evidence type="ECO:0000256" key="4">
    <source>
        <dbReference type="ARBA" id="ARBA00022475"/>
    </source>
</evidence>
<feature type="transmembrane region" description="Helical" evidence="8">
    <location>
        <begin position="374"/>
        <end position="393"/>
    </location>
</feature>
<proteinExistence type="inferred from homology"/>
<evidence type="ECO:0000313" key="9">
    <source>
        <dbReference type="EMBL" id="BDX07000.1"/>
    </source>
</evidence>
<evidence type="ECO:0000256" key="3">
    <source>
        <dbReference type="ARBA" id="ARBA00022448"/>
    </source>
</evidence>
<dbReference type="RefSeq" id="WP_338292992.1">
    <property type="nucleotide sequence ID" value="NZ_AP027272.1"/>
</dbReference>
<evidence type="ECO:0000256" key="1">
    <source>
        <dbReference type="ARBA" id="ARBA00004651"/>
    </source>
</evidence>
<dbReference type="GO" id="GO:0015295">
    <property type="term" value="F:solute:proton symporter activity"/>
    <property type="evidence" value="ECO:0007669"/>
    <property type="project" value="TreeGrafter"/>
</dbReference>
<reference evidence="9" key="1">
    <citation type="submission" date="2023-01" db="EMBL/GenBank/DDBJ databases">
        <title>Complete genome sequence of Planctobacterium marinum strain Dej080120_11.</title>
        <authorList>
            <person name="Ueki S."/>
            <person name="Maruyama F."/>
        </authorList>
    </citation>
    <scope>NUCLEOTIDE SEQUENCE</scope>
    <source>
        <strain evidence="9">Dej080120_11</strain>
    </source>
</reference>
<keyword evidence="10" id="KW-1185">Reference proteome</keyword>
<feature type="transmembrane region" description="Helical" evidence="8">
    <location>
        <begin position="212"/>
        <end position="231"/>
    </location>
</feature>
<feature type="transmembrane region" description="Helical" evidence="8">
    <location>
        <begin position="109"/>
        <end position="135"/>
    </location>
</feature>
<evidence type="ECO:0000256" key="7">
    <source>
        <dbReference type="ARBA" id="ARBA00023136"/>
    </source>
</evidence>
<feature type="transmembrane region" description="Helical" evidence="8">
    <location>
        <begin position="29"/>
        <end position="52"/>
    </location>
</feature>
<comment type="function">
    <text evidence="8">Uptake of L-lactate across the membrane. Can also transport D-lactate and glycolate.</text>
</comment>
<feature type="transmembrane region" description="Helical" evidence="8">
    <location>
        <begin position="535"/>
        <end position="552"/>
    </location>
</feature>
<feature type="transmembrane region" description="Helical" evidence="8">
    <location>
        <begin position="64"/>
        <end position="89"/>
    </location>
</feature>
<evidence type="ECO:0000313" key="10">
    <source>
        <dbReference type="Proteomes" id="UP001333710"/>
    </source>
</evidence>
<accession>A0AA48HYL8</accession>
<feature type="transmembrane region" description="Helical" evidence="8">
    <location>
        <begin position="414"/>
        <end position="434"/>
    </location>
</feature>
<organism evidence="9 10">
    <name type="scientific">Planctobacterium marinum</name>
    <dbReference type="NCBI Taxonomy" id="1631968"/>
    <lineage>
        <taxon>Bacteria</taxon>
        <taxon>Pseudomonadati</taxon>
        <taxon>Pseudomonadota</taxon>
        <taxon>Gammaproteobacteria</taxon>
        <taxon>Alteromonadales</taxon>
        <taxon>Alteromonadaceae</taxon>
        <taxon>Planctobacterium</taxon>
    </lineage>
</organism>
<dbReference type="EMBL" id="AP027272">
    <property type="protein sequence ID" value="BDX07000.1"/>
    <property type="molecule type" value="Genomic_DNA"/>
</dbReference>
<protein>
    <recommendedName>
        <fullName evidence="8">L-lactate permease</fullName>
    </recommendedName>
</protein>
<feature type="transmembrane region" description="Helical" evidence="8">
    <location>
        <begin position="180"/>
        <end position="200"/>
    </location>
</feature>
<dbReference type="Pfam" id="PF02652">
    <property type="entry name" value="Lactate_perm"/>
    <property type="match status" value="1"/>
</dbReference>
<evidence type="ECO:0000256" key="5">
    <source>
        <dbReference type="ARBA" id="ARBA00022692"/>
    </source>
</evidence>
<dbReference type="KEGG" id="pmaw:MACH26_25210"/>
<gene>
    <name evidence="9" type="ORF">MACH26_25210</name>
</gene>
<comment type="similarity">
    <text evidence="2 8">Belongs to the lactate permease family.</text>
</comment>
<feature type="transmembrane region" description="Helical" evidence="8">
    <location>
        <begin position="237"/>
        <end position="254"/>
    </location>
</feature>
<dbReference type="Proteomes" id="UP001333710">
    <property type="component" value="Chromosome"/>
</dbReference>